<dbReference type="Pfam" id="PF00005">
    <property type="entry name" value="ABC_tran"/>
    <property type="match status" value="2"/>
</dbReference>
<dbReference type="EMBL" id="JAUSQZ010000001">
    <property type="protein sequence ID" value="MDP9830478.1"/>
    <property type="molecule type" value="Genomic_DNA"/>
</dbReference>
<dbReference type="PROSITE" id="PS00211">
    <property type="entry name" value="ABC_TRANSPORTER_1"/>
    <property type="match status" value="1"/>
</dbReference>
<evidence type="ECO:0000313" key="6">
    <source>
        <dbReference type="EMBL" id="MDP9830478.1"/>
    </source>
</evidence>
<name>A0ABT9PCR2_9ACTN</name>
<accession>A0ABT9PCR2</accession>
<dbReference type="InterPro" id="IPR027417">
    <property type="entry name" value="P-loop_NTPase"/>
</dbReference>
<dbReference type="InterPro" id="IPR017871">
    <property type="entry name" value="ABC_transporter-like_CS"/>
</dbReference>
<dbReference type="InterPro" id="IPR003439">
    <property type="entry name" value="ABC_transporter-like_ATP-bd"/>
</dbReference>
<keyword evidence="1" id="KW-0813">Transport</keyword>
<dbReference type="Proteomes" id="UP001235712">
    <property type="component" value="Unassembled WGS sequence"/>
</dbReference>
<protein>
    <submittedName>
        <fullName evidence="6">Ribose transport system ATP-binding protein</fullName>
    </submittedName>
</protein>
<feature type="domain" description="ABC transporter" evidence="5">
    <location>
        <begin position="11"/>
        <end position="246"/>
    </location>
</feature>
<reference evidence="6 7" key="1">
    <citation type="submission" date="2023-07" db="EMBL/GenBank/DDBJ databases">
        <title>Sequencing the genomes of 1000 actinobacteria strains.</title>
        <authorList>
            <person name="Klenk H.-P."/>
        </authorList>
    </citation>
    <scope>NUCLEOTIDE SEQUENCE [LARGE SCALE GENOMIC DNA]</scope>
    <source>
        <strain evidence="6 7">DSM 44388</strain>
    </source>
</reference>
<dbReference type="InterPro" id="IPR050107">
    <property type="entry name" value="ABC_carbohydrate_import_ATPase"/>
</dbReference>
<evidence type="ECO:0000256" key="3">
    <source>
        <dbReference type="ARBA" id="ARBA00022741"/>
    </source>
</evidence>
<gene>
    <name evidence="6" type="ORF">J2S57_006227</name>
</gene>
<dbReference type="PROSITE" id="PS50893">
    <property type="entry name" value="ABC_TRANSPORTER_2"/>
    <property type="match status" value="2"/>
</dbReference>
<dbReference type="Gene3D" id="3.40.50.300">
    <property type="entry name" value="P-loop containing nucleotide triphosphate hydrolases"/>
    <property type="match status" value="2"/>
</dbReference>
<sequence length="501" mass="53528">MTTTTALEPVLTMSGVVKQFPGVLACNKAELSVRAGEVHCLLGANGAGKSTMMKILGGAYMMDAGEVRLGGEVLHLNGPAAGLAAGISVIYQELDLVGDLTVAENLYLGRSPARLGWVDRATRREQAVAMLKRVGARFSPDIKVGSLPVAGQQLTAIAKALTMDARVLVMDEPSAALNENELQKVFAVIRDLTAQGLAIIYISHRFEEVRAIGDRATVMRDGRTIGTYDIASVTERELVTAMIGEHNELVERVRREPAAGEPLLKAKRVHIEGVLDIRDLNVRRGEVIGLAGLDGSGRTTFLSAIFGATRAETDIEYDGKRVRFGDPGTAVRAGIGLVPEDRKTQGLMTEMSVTRNTTVASLRRKVTFSPGSLGALAEPALKRLGVRYASGDLPVGRLSGGNQQKVVLAKWLTSGVNLLLLDEPTRGLDIGAKAELYQEVLELADSGVAVIVASSELSELMAYTDSVWVFHEGRNIASFDPAVASRDEIAYAVVTGNEEAR</sequence>
<keyword evidence="4 6" id="KW-0067">ATP-binding</keyword>
<keyword evidence="7" id="KW-1185">Reference proteome</keyword>
<evidence type="ECO:0000256" key="4">
    <source>
        <dbReference type="ARBA" id="ARBA00022840"/>
    </source>
</evidence>
<keyword evidence="2" id="KW-0677">Repeat</keyword>
<dbReference type="CDD" id="cd03215">
    <property type="entry name" value="ABC_Carb_Monos_II"/>
    <property type="match status" value="1"/>
</dbReference>
<keyword evidence="3" id="KW-0547">Nucleotide-binding</keyword>
<dbReference type="GO" id="GO:0005524">
    <property type="term" value="F:ATP binding"/>
    <property type="evidence" value="ECO:0007669"/>
    <property type="project" value="UniProtKB-KW"/>
</dbReference>
<dbReference type="InterPro" id="IPR003593">
    <property type="entry name" value="AAA+_ATPase"/>
</dbReference>
<organism evidence="6 7">
    <name type="scientific">Kineosporia succinea</name>
    <dbReference type="NCBI Taxonomy" id="84632"/>
    <lineage>
        <taxon>Bacteria</taxon>
        <taxon>Bacillati</taxon>
        <taxon>Actinomycetota</taxon>
        <taxon>Actinomycetes</taxon>
        <taxon>Kineosporiales</taxon>
        <taxon>Kineosporiaceae</taxon>
        <taxon>Kineosporia</taxon>
    </lineage>
</organism>
<evidence type="ECO:0000256" key="2">
    <source>
        <dbReference type="ARBA" id="ARBA00022737"/>
    </source>
</evidence>
<dbReference type="RefSeq" id="WP_307249546.1">
    <property type="nucleotide sequence ID" value="NZ_JAUSQZ010000001.1"/>
</dbReference>
<feature type="domain" description="ABC transporter" evidence="5">
    <location>
        <begin position="258"/>
        <end position="497"/>
    </location>
</feature>
<dbReference type="PANTHER" id="PTHR43790">
    <property type="entry name" value="CARBOHYDRATE TRANSPORT ATP-BINDING PROTEIN MG119-RELATED"/>
    <property type="match status" value="1"/>
</dbReference>
<dbReference type="CDD" id="cd03216">
    <property type="entry name" value="ABC_Carb_Monos_I"/>
    <property type="match status" value="1"/>
</dbReference>
<proteinExistence type="predicted"/>
<comment type="caution">
    <text evidence="6">The sequence shown here is derived from an EMBL/GenBank/DDBJ whole genome shotgun (WGS) entry which is preliminary data.</text>
</comment>
<evidence type="ECO:0000259" key="5">
    <source>
        <dbReference type="PROSITE" id="PS50893"/>
    </source>
</evidence>
<evidence type="ECO:0000256" key="1">
    <source>
        <dbReference type="ARBA" id="ARBA00022448"/>
    </source>
</evidence>
<evidence type="ECO:0000313" key="7">
    <source>
        <dbReference type="Proteomes" id="UP001235712"/>
    </source>
</evidence>
<dbReference type="SUPFAM" id="SSF52540">
    <property type="entry name" value="P-loop containing nucleoside triphosphate hydrolases"/>
    <property type="match status" value="2"/>
</dbReference>
<dbReference type="SMART" id="SM00382">
    <property type="entry name" value="AAA"/>
    <property type="match status" value="2"/>
</dbReference>
<dbReference type="PANTHER" id="PTHR43790:SF9">
    <property type="entry name" value="GALACTOFURANOSE TRANSPORTER ATP-BINDING PROTEIN YTFR"/>
    <property type="match status" value="1"/>
</dbReference>